<sequence length="259" mass="30154">MNILNRKKLKEVHYDSFKEGQSKGYLDPTRWHYSTPVLNSQILRLIFRYSKILELFNLITPLDQISQKKIKILEPGCGPGFLANGLALLGDVWSFDYTPEAISLAKQLSMGSNIIFFEADGTRPLQINELKEKKFDLILMREFHPLARNIIENPPPAQIVKEYYAILNEGGLIIIEHALPEKIWRGSENVLKISKIIKEFNGMMFYTFSLHVFLEVHSFVKKYLKIEKFLFLCRLIMPLERLFCYVTNRALSKIIIVKK</sequence>
<organism evidence="2 3">
    <name type="scientific">Candidatus Nomurabacteria bacterium GW2011_GWA2_40_9</name>
    <dbReference type="NCBI Taxonomy" id="1618734"/>
    <lineage>
        <taxon>Bacteria</taxon>
        <taxon>Candidatus Nomuraibacteriota</taxon>
    </lineage>
</organism>
<dbReference type="CDD" id="cd02440">
    <property type="entry name" value="AdoMet_MTases"/>
    <property type="match status" value="1"/>
</dbReference>
<gene>
    <name evidence="2" type="ORF">UU24_C0006G0041</name>
</gene>
<dbReference type="Proteomes" id="UP000034749">
    <property type="component" value="Unassembled WGS sequence"/>
</dbReference>
<dbReference type="AlphaFoldDB" id="A0A0G0WVV8"/>
<evidence type="ECO:0000313" key="3">
    <source>
        <dbReference type="Proteomes" id="UP000034749"/>
    </source>
</evidence>
<evidence type="ECO:0000313" key="2">
    <source>
        <dbReference type="EMBL" id="KKR79547.1"/>
    </source>
</evidence>
<reference evidence="2 3" key="1">
    <citation type="journal article" date="2015" name="Nature">
        <title>rRNA introns, odd ribosomes, and small enigmatic genomes across a large radiation of phyla.</title>
        <authorList>
            <person name="Brown C.T."/>
            <person name="Hug L.A."/>
            <person name="Thomas B.C."/>
            <person name="Sharon I."/>
            <person name="Castelle C.J."/>
            <person name="Singh A."/>
            <person name="Wilkins M.J."/>
            <person name="Williams K.H."/>
            <person name="Banfield J.F."/>
        </authorList>
    </citation>
    <scope>NUCLEOTIDE SEQUENCE [LARGE SCALE GENOMIC DNA]</scope>
</reference>
<name>A0A0G0WVV8_9BACT</name>
<accession>A0A0G0WVV8</accession>
<protein>
    <recommendedName>
        <fullName evidence="1">Methyltransferase domain-containing protein</fullName>
    </recommendedName>
</protein>
<dbReference type="EMBL" id="LBZW01000006">
    <property type="protein sequence ID" value="KKR79547.1"/>
    <property type="molecule type" value="Genomic_DNA"/>
</dbReference>
<comment type="caution">
    <text evidence="2">The sequence shown here is derived from an EMBL/GenBank/DDBJ whole genome shotgun (WGS) entry which is preliminary data.</text>
</comment>
<dbReference type="InterPro" id="IPR025714">
    <property type="entry name" value="Methyltranfer_dom"/>
</dbReference>
<evidence type="ECO:0000259" key="1">
    <source>
        <dbReference type="Pfam" id="PF13847"/>
    </source>
</evidence>
<dbReference type="Pfam" id="PF13847">
    <property type="entry name" value="Methyltransf_31"/>
    <property type="match status" value="1"/>
</dbReference>
<proteinExistence type="predicted"/>
<dbReference type="InterPro" id="IPR029063">
    <property type="entry name" value="SAM-dependent_MTases_sf"/>
</dbReference>
<dbReference type="SUPFAM" id="SSF53335">
    <property type="entry name" value="S-adenosyl-L-methionine-dependent methyltransferases"/>
    <property type="match status" value="1"/>
</dbReference>
<feature type="domain" description="Methyltransferase" evidence="1">
    <location>
        <begin position="67"/>
        <end position="183"/>
    </location>
</feature>
<dbReference type="Gene3D" id="3.40.50.150">
    <property type="entry name" value="Vaccinia Virus protein VP39"/>
    <property type="match status" value="1"/>
</dbReference>